<organism evidence="3 4">
    <name type="scientific">Acinetobacter pecorum</name>
    <dbReference type="NCBI Taxonomy" id="2762215"/>
    <lineage>
        <taxon>Bacteria</taxon>
        <taxon>Pseudomonadati</taxon>
        <taxon>Pseudomonadota</taxon>
        <taxon>Gammaproteobacteria</taxon>
        <taxon>Moraxellales</taxon>
        <taxon>Moraxellaceae</taxon>
        <taxon>Acinetobacter</taxon>
    </lineage>
</organism>
<dbReference type="RefSeq" id="WP_191731079.1">
    <property type="nucleotide sequence ID" value="NZ_JACSPT010000014.1"/>
</dbReference>
<accession>A0ABR8VYJ3</accession>
<proteinExistence type="predicted"/>
<sequence length="365" mass="37289">MKKFTKLVLATSVAFSANAMAMQAMDDASLSETTGQDGISIGIGISKIEIEKLFIHDNTGLASDATMSSTGLVTNASGIVYTTGQLATNQGGNVVNIPTRTASYDPVAKDVSLGGTDGAAAIVIYGNSKAGDKNENHGIVIGANYDNGGAYLLASRNLMDLKIDSDAGGGDPFINIAAQVSGLDINIGKIGVQASGAVPAANANTIRRGGTGKVNDILSGLSLKTGPMTANIQLGAAPQGAMIKLSASMIGGLTINNLGILDNSTKTDTRAAGEIFIESIKLADANSKDLTLNQNISVFGEDTASKGYVRIVSTSGAHDTYVKGIHLGSRNAASIGDMEVQGMQTYYSPAQGTYHPGAIITISGH</sequence>
<evidence type="ECO:0000259" key="2">
    <source>
        <dbReference type="Pfam" id="PF19657"/>
    </source>
</evidence>
<dbReference type="Pfam" id="PF19657">
    <property type="entry name" value="DUF6160"/>
    <property type="match status" value="1"/>
</dbReference>
<feature type="chain" id="PRO_5046737258" evidence="1">
    <location>
        <begin position="22"/>
        <end position="365"/>
    </location>
</feature>
<feature type="signal peptide" evidence="1">
    <location>
        <begin position="1"/>
        <end position="21"/>
    </location>
</feature>
<feature type="domain" description="DUF6160" evidence="2">
    <location>
        <begin position="1"/>
        <end position="72"/>
    </location>
</feature>
<reference evidence="3 4" key="1">
    <citation type="submission" date="2020-08" db="EMBL/GenBank/DDBJ databases">
        <title>A Genomic Blueprint of the Chicken Gut Microbiome.</title>
        <authorList>
            <person name="Gilroy R."/>
            <person name="Ravi A."/>
            <person name="Getino M."/>
            <person name="Pursley I."/>
            <person name="Horton D.L."/>
            <person name="Alikhan N.-F."/>
            <person name="Baker D."/>
            <person name="Gharbi K."/>
            <person name="Hall N."/>
            <person name="Watson M."/>
            <person name="Adriaenssens E.M."/>
            <person name="Foster-Nyarko E."/>
            <person name="Jarju S."/>
            <person name="Secka A."/>
            <person name="Antonio M."/>
            <person name="Oren A."/>
            <person name="Chaudhuri R."/>
            <person name="La Ragione R.M."/>
            <person name="Hildebrand F."/>
            <person name="Pallen M.J."/>
        </authorList>
    </citation>
    <scope>NUCLEOTIDE SEQUENCE [LARGE SCALE GENOMIC DNA]</scope>
    <source>
        <strain evidence="3 4">Sa1BUA6</strain>
    </source>
</reference>
<gene>
    <name evidence="3" type="ORF">H9629_10925</name>
</gene>
<dbReference type="InterPro" id="IPR046158">
    <property type="entry name" value="DUF6160"/>
</dbReference>
<evidence type="ECO:0000256" key="1">
    <source>
        <dbReference type="SAM" id="SignalP"/>
    </source>
</evidence>
<evidence type="ECO:0000313" key="3">
    <source>
        <dbReference type="EMBL" id="MBD8009843.1"/>
    </source>
</evidence>
<name>A0ABR8VYJ3_9GAMM</name>
<evidence type="ECO:0000313" key="4">
    <source>
        <dbReference type="Proteomes" id="UP000621930"/>
    </source>
</evidence>
<comment type="caution">
    <text evidence="3">The sequence shown here is derived from an EMBL/GenBank/DDBJ whole genome shotgun (WGS) entry which is preliminary data.</text>
</comment>
<protein>
    <submittedName>
        <fullName evidence="3">Pilus assembly protein FilA</fullName>
    </submittedName>
</protein>
<dbReference type="EMBL" id="JACSPT010000014">
    <property type="protein sequence ID" value="MBD8009843.1"/>
    <property type="molecule type" value="Genomic_DNA"/>
</dbReference>
<dbReference type="Proteomes" id="UP000621930">
    <property type="component" value="Unassembled WGS sequence"/>
</dbReference>
<keyword evidence="1" id="KW-0732">Signal</keyword>
<keyword evidence="4" id="KW-1185">Reference proteome</keyword>